<dbReference type="PRINTS" id="PR01050">
    <property type="entry name" value="PYRUVTKNASE"/>
</dbReference>
<dbReference type="EC" id="2.7.1.40" evidence="3 12"/>
<evidence type="ECO:0000256" key="9">
    <source>
        <dbReference type="ARBA" id="ARBA00022842"/>
    </source>
</evidence>
<evidence type="ECO:0000256" key="12">
    <source>
        <dbReference type="RuleBase" id="RU000504"/>
    </source>
</evidence>
<keyword evidence="5" id="KW-0479">Metal-binding</keyword>
<dbReference type="InterPro" id="IPR040442">
    <property type="entry name" value="Pyrv_kinase-like_dom_sf"/>
</dbReference>
<comment type="similarity">
    <text evidence="2 12">Belongs to the pyruvate kinase family.</text>
</comment>
<evidence type="ECO:0000256" key="4">
    <source>
        <dbReference type="ARBA" id="ARBA00022679"/>
    </source>
</evidence>
<keyword evidence="10 12" id="KW-0324">Glycolysis</keyword>
<evidence type="ECO:0000259" key="13">
    <source>
        <dbReference type="Pfam" id="PF00224"/>
    </source>
</evidence>
<dbReference type="EMBL" id="LZZM01000025">
    <property type="protein sequence ID" value="OOM82162.1"/>
    <property type="molecule type" value="Genomic_DNA"/>
</dbReference>
<dbReference type="OrthoDB" id="2031270at2"/>
<evidence type="ECO:0000256" key="5">
    <source>
        <dbReference type="ARBA" id="ARBA00022723"/>
    </source>
</evidence>
<comment type="catalytic activity">
    <reaction evidence="12">
        <text>pyruvate + ATP = phosphoenolpyruvate + ADP + H(+)</text>
        <dbReference type="Rhea" id="RHEA:18157"/>
        <dbReference type="ChEBI" id="CHEBI:15361"/>
        <dbReference type="ChEBI" id="CHEBI:15378"/>
        <dbReference type="ChEBI" id="CHEBI:30616"/>
        <dbReference type="ChEBI" id="CHEBI:58702"/>
        <dbReference type="ChEBI" id="CHEBI:456216"/>
        <dbReference type="EC" id="2.7.1.40"/>
    </reaction>
</comment>
<dbReference type="Gene3D" id="2.40.33.10">
    <property type="entry name" value="PK beta-barrel domain-like"/>
    <property type="match status" value="1"/>
</dbReference>
<comment type="pathway">
    <text evidence="1 12">Carbohydrate degradation; glycolysis; pyruvate from D-glyceraldehyde 3-phosphate: step 5/5.</text>
</comment>
<dbReference type="UniPathway" id="UPA00109">
    <property type="reaction ID" value="UER00188"/>
</dbReference>
<evidence type="ECO:0000256" key="8">
    <source>
        <dbReference type="ARBA" id="ARBA00022840"/>
    </source>
</evidence>
<evidence type="ECO:0000256" key="7">
    <source>
        <dbReference type="ARBA" id="ARBA00022777"/>
    </source>
</evidence>
<dbReference type="GO" id="GO:0000287">
    <property type="term" value="F:magnesium ion binding"/>
    <property type="evidence" value="ECO:0007669"/>
    <property type="project" value="InterPro"/>
</dbReference>
<dbReference type="InterPro" id="IPR001697">
    <property type="entry name" value="Pyr_Knase"/>
</dbReference>
<feature type="domain" description="Pyruvate kinase barrel" evidence="13">
    <location>
        <begin position="3"/>
        <end position="328"/>
    </location>
</feature>
<dbReference type="InterPro" id="IPR015793">
    <property type="entry name" value="Pyrv_Knase_brl"/>
</dbReference>
<protein>
    <recommendedName>
        <fullName evidence="3 12">Pyruvate kinase</fullName>
        <ecNumber evidence="3 12">2.7.1.40</ecNumber>
    </recommendedName>
</protein>
<evidence type="ECO:0000256" key="3">
    <source>
        <dbReference type="ARBA" id="ARBA00012142"/>
    </source>
</evidence>
<dbReference type="AlphaFoldDB" id="A0A1S8TX62"/>
<dbReference type="GO" id="GO:0004743">
    <property type="term" value="F:pyruvate kinase activity"/>
    <property type="evidence" value="ECO:0007669"/>
    <property type="project" value="UniProtKB-EC"/>
</dbReference>
<dbReference type="GO" id="GO:0030955">
    <property type="term" value="F:potassium ion binding"/>
    <property type="evidence" value="ECO:0007669"/>
    <property type="project" value="InterPro"/>
</dbReference>
<keyword evidence="15" id="KW-1185">Reference proteome</keyword>
<dbReference type="Pfam" id="PF00224">
    <property type="entry name" value="PK"/>
    <property type="match status" value="1"/>
</dbReference>
<sequence>MYIIGTVGPNIKDRTVLKGIIDSGVNALRFNFIHGSATEFLEILKKAKEINKDIEIILDLSGTKVRVSNNFEYIYKVYDDEEIYFCGEDKYSEIKNNISKMKIKIIPLNIENKILNEKDYKQIGIKDNTMIFNVIDKQDGFTRAITAKGGIIRKGKGCNIKNLERKTILLSEKDKEAINWGIINKVDIVCQSFVEYKEDIKQIKSFFYENKLNEDKVKIWAKIETLNGVNNIKGILNESDGIVIGRGDLIPETSIEDTPIYEERILKEANKNKEKDIIIATHLFNSMKIGKMPSISEVECIYNFIKSGATGFILAGETSIGKAPIKTVEFLKNLIEKYNY</sequence>
<dbReference type="STRING" id="29367.CLPUN_04640"/>
<dbReference type="Proteomes" id="UP000190890">
    <property type="component" value="Unassembled WGS sequence"/>
</dbReference>
<dbReference type="InterPro" id="IPR015806">
    <property type="entry name" value="Pyrv_Knase_insert_dom_sf"/>
</dbReference>
<dbReference type="GO" id="GO:0016301">
    <property type="term" value="F:kinase activity"/>
    <property type="evidence" value="ECO:0007669"/>
    <property type="project" value="UniProtKB-KW"/>
</dbReference>
<keyword evidence="9 12" id="KW-0460">Magnesium</keyword>
<keyword evidence="6" id="KW-0547">Nucleotide-binding</keyword>
<keyword evidence="8" id="KW-0067">ATP-binding</keyword>
<proteinExistence type="inferred from homology"/>
<keyword evidence="7 12" id="KW-0418">Kinase</keyword>
<reference evidence="14 15" key="1">
    <citation type="submission" date="2016-05" db="EMBL/GenBank/DDBJ databases">
        <title>Microbial solvent formation.</title>
        <authorList>
            <person name="Poehlein A."/>
            <person name="Montoya Solano J.D."/>
            <person name="Flitsch S."/>
            <person name="Krabben P."/>
            <person name="Duerre P."/>
            <person name="Daniel R."/>
        </authorList>
    </citation>
    <scope>NUCLEOTIDE SEQUENCE [LARGE SCALE GENOMIC DNA]</scope>
    <source>
        <strain evidence="14 15">DSM 2619</strain>
    </source>
</reference>
<evidence type="ECO:0000313" key="14">
    <source>
        <dbReference type="EMBL" id="OOM82162.1"/>
    </source>
</evidence>
<accession>A0A1S8TX62</accession>
<dbReference type="InterPro" id="IPR015813">
    <property type="entry name" value="Pyrv/PenolPyrv_kinase-like_dom"/>
</dbReference>
<dbReference type="SUPFAM" id="SSF51621">
    <property type="entry name" value="Phosphoenolpyruvate/pyruvate domain"/>
    <property type="match status" value="1"/>
</dbReference>
<dbReference type="PANTHER" id="PTHR11817">
    <property type="entry name" value="PYRUVATE KINASE"/>
    <property type="match status" value="1"/>
</dbReference>
<evidence type="ECO:0000256" key="2">
    <source>
        <dbReference type="ARBA" id="ARBA00008663"/>
    </source>
</evidence>
<evidence type="ECO:0000256" key="11">
    <source>
        <dbReference type="ARBA" id="ARBA00023317"/>
    </source>
</evidence>
<dbReference type="Gene3D" id="3.20.20.60">
    <property type="entry name" value="Phosphoenolpyruvate-binding domains"/>
    <property type="match status" value="1"/>
</dbReference>
<dbReference type="GO" id="GO:0005524">
    <property type="term" value="F:ATP binding"/>
    <property type="evidence" value="ECO:0007669"/>
    <property type="project" value="UniProtKB-KW"/>
</dbReference>
<evidence type="ECO:0000256" key="10">
    <source>
        <dbReference type="ARBA" id="ARBA00023152"/>
    </source>
</evidence>
<evidence type="ECO:0000313" key="15">
    <source>
        <dbReference type="Proteomes" id="UP000190890"/>
    </source>
</evidence>
<comment type="caution">
    <text evidence="14">The sequence shown here is derived from an EMBL/GenBank/DDBJ whole genome shotgun (WGS) entry which is preliminary data.</text>
</comment>
<name>A0A1S8TX62_9CLOT</name>
<organism evidence="14 15">
    <name type="scientific">Clostridium puniceum</name>
    <dbReference type="NCBI Taxonomy" id="29367"/>
    <lineage>
        <taxon>Bacteria</taxon>
        <taxon>Bacillati</taxon>
        <taxon>Bacillota</taxon>
        <taxon>Clostridia</taxon>
        <taxon>Eubacteriales</taxon>
        <taxon>Clostridiaceae</taxon>
        <taxon>Clostridium</taxon>
    </lineage>
</organism>
<keyword evidence="11 14" id="KW-0670">Pyruvate</keyword>
<evidence type="ECO:0000256" key="1">
    <source>
        <dbReference type="ARBA" id="ARBA00004997"/>
    </source>
</evidence>
<evidence type="ECO:0000256" key="6">
    <source>
        <dbReference type="ARBA" id="ARBA00022741"/>
    </source>
</evidence>
<dbReference type="RefSeq" id="WP_077845765.1">
    <property type="nucleotide sequence ID" value="NZ_LZZM01000025.1"/>
</dbReference>
<keyword evidence="4 12" id="KW-0808">Transferase</keyword>
<gene>
    <name evidence="14" type="primary">ttuE</name>
    <name evidence="14" type="ORF">CLPUN_04640</name>
</gene>